<dbReference type="RefSeq" id="WP_004641959.1">
    <property type="nucleotide sequence ID" value="NZ_GG770445.1"/>
</dbReference>
<proteinExistence type="predicted"/>
<reference evidence="2" key="1">
    <citation type="submission" date="2010-03" db="EMBL/GenBank/DDBJ databases">
        <title>Complete sequence of Mobiluncus curtisii ATCC 43063.</title>
        <authorList>
            <person name="Muzny D."/>
            <person name="Qin X."/>
            <person name="Deng J."/>
            <person name="Jiang H."/>
            <person name="Liu Y."/>
            <person name="Qu J."/>
            <person name="Song X.-Z."/>
            <person name="Zhang L."/>
            <person name="Thornton R."/>
            <person name="Coyle M."/>
            <person name="Francisco L."/>
            <person name="Jackson L."/>
            <person name="Javaid M."/>
            <person name="Korchina V."/>
            <person name="Kovar C."/>
            <person name="Mata R."/>
            <person name="Mathew T."/>
            <person name="Ngo R."/>
            <person name="Nguyen L."/>
            <person name="Nguyen N."/>
            <person name="Okwuonu G."/>
            <person name="Ongeri F."/>
            <person name="Pham C."/>
            <person name="Simmons D."/>
            <person name="Wilczek-Boney K."/>
            <person name="Hale W."/>
            <person name="Jakkamsetti A."/>
            <person name="Pham P."/>
            <person name="Ruth R."/>
            <person name="San Lucas F."/>
            <person name="Warren J."/>
            <person name="Zhang J."/>
            <person name="Zhao Z."/>
            <person name="Zhou C."/>
            <person name="Zhu D."/>
            <person name="Lee S."/>
            <person name="Bess C."/>
            <person name="Blankenburg K."/>
            <person name="Forbes L."/>
            <person name="Fu Q."/>
            <person name="Gubbala S."/>
            <person name="Hirani K."/>
            <person name="Jayaseelan J.C."/>
            <person name="Lara F."/>
            <person name="Munidasa M."/>
            <person name="Palculict T."/>
            <person name="Patil S."/>
            <person name="Pu L.-L."/>
            <person name="Saada N."/>
            <person name="Tang L."/>
            <person name="Weissenberger G."/>
            <person name="Zhu Y."/>
            <person name="Hemphill L."/>
            <person name="Shang Y."/>
            <person name="Youmans B."/>
            <person name="Ayvaz T."/>
            <person name="Ross M."/>
            <person name="Santibanez J."/>
            <person name="Aqrawi P."/>
            <person name="Gross S."/>
            <person name="Joshi V."/>
            <person name="Fowler G."/>
            <person name="Nazareth L."/>
            <person name="Reid J."/>
            <person name="Worley K."/>
            <person name="Petrosino J."/>
            <person name="Highlander S."/>
            <person name="Gibbs R."/>
            <person name="Gibbs R."/>
        </authorList>
    </citation>
    <scope>NUCLEOTIDE SEQUENCE [LARGE SCALE GENOMIC DNA]</scope>
    <source>
        <strain evidence="2">ATCC 19194</strain>
    </source>
</reference>
<accession>D4XUT5</accession>
<dbReference type="Proteomes" id="UP000003085">
    <property type="component" value="Unassembled WGS sequence"/>
</dbReference>
<dbReference type="HOGENOM" id="CLU_2010299_0_0_6"/>
<name>D4XUT5_ACIHA</name>
<evidence type="ECO:0000313" key="2">
    <source>
        <dbReference type="Proteomes" id="UP000003085"/>
    </source>
</evidence>
<sequence>MIEIKINDIDIFSLSKLTEELKNQEVITYEYLPLKDKNGRVLATDSQMGDIAIKVIGFLGDQSVGLSIGYLVNWLHEQLSNRNVGIFFTIGSRKVGNQIVSKEEIRKIVQEELEKATRENGKK</sequence>
<protein>
    <submittedName>
        <fullName evidence="1">Uncharacterized protein</fullName>
    </submittedName>
</protein>
<dbReference type="EMBL" id="ADMT01000252">
    <property type="protein sequence ID" value="EFF81039.1"/>
    <property type="molecule type" value="Genomic_DNA"/>
</dbReference>
<dbReference type="AlphaFoldDB" id="D4XUT5"/>
<evidence type="ECO:0000313" key="1">
    <source>
        <dbReference type="EMBL" id="EFF81039.1"/>
    </source>
</evidence>
<organism evidence="1 2">
    <name type="scientific">Acinetobacter haemolyticus ATCC 19194</name>
    <dbReference type="NCBI Taxonomy" id="707232"/>
    <lineage>
        <taxon>Bacteria</taxon>
        <taxon>Pseudomonadati</taxon>
        <taxon>Pseudomonadota</taxon>
        <taxon>Gammaproteobacteria</taxon>
        <taxon>Moraxellales</taxon>
        <taxon>Moraxellaceae</taxon>
        <taxon>Acinetobacter</taxon>
    </lineage>
</organism>
<comment type="caution">
    <text evidence="1">The sequence shown here is derived from an EMBL/GenBank/DDBJ whole genome shotgun (WGS) entry which is preliminary data.</text>
</comment>
<gene>
    <name evidence="1" type="ORF">HMP0015_3477</name>
</gene>